<name>A0ABR7PCQ5_9FIRM</name>
<evidence type="ECO:0000313" key="1">
    <source>
        <dbReference type="EMBL" id="MBC8629042.1"/>
    </source>
</evidence>
<dbReference type="RefSeq" id="WP_187558803.1">
    <property type="nucleotide sequence ID" value="NZ_JACRTP010000004.1"/>
</dbReference>
<accession>A0ABR7PCQ5</accession>
<gene>
    <name evidence="1" type="ORF">H8712_10550</name>
</gene>
<organism evidence="1 2">
    <name type="scientific">Blautia stercoris</name>
    <dbReference type="NCBI Taxonomy" id="871664"/>
    <lineage>
        <taxon>Bacteria</taxon>
        <taxon>Bacillati</taxon>
        <taxon>Bacillota</taxon>
        <taxon>Clostridia</taxon>
        <taxon>Lachnospirales</taxon>
        <taxon>Lachnospiraceae</taxon>
        <taxon>Blautia</taxon>
    </lineage>
</organism>
<proteinExistence type="predicted"/>
<evidence type="ECO:0000313" key="2">
    <source>
        <dbReference type="Proteomes" id="UP000661649"/>
    </source>
</evidence>
<keyword evidence="2" id="KW-1185">Reference proteome</keyword>
<reference evidence="1 2" key="1">
    <citation type="submission" date="2020-08" db="EMBL/GenBank/DDBJ databases">
        <title>Genome public.</title>
        <authorList>
            <person name="Liu C."/>
            <person name="Sun Q."/>
        </authorList>
    </citation>
    <scope>NUCLEOTIDE SEQUENCE [LARGE SCALE GENOMIC DNA]</scope>
    <source>
        <strain evidence="1 2">3_YM_SP_D4_24.mj</strain>
    </source>
</reference>
<sequence>MDELYVVVLEISAESDGYYVREKINEKVIMDSPVHRYDGFEFRIFVEKKNQKYF</sequence>
<dbReference type="Proteomes" id="UP000661649">
    <property type="component" value="Unassembled WGS sequence"/>
</dbReference>
<comment type="caution">
    <text evidence="1">The sequence shown here is derived from an EMBL/GenBank/DDBJ whole genome shotgun (WGS) entry which is preliminary data.</text>
</comment>
<protein>
    <submittedName>
        <fullName evidence="1">Uncharacterized protein</fullName>
    </submittedName>
</protein>
<dbReference type="EMBL" id="JACRTP010000004">
    <property type="protein sequence ID" value="MBC8629042.1"/>
    <property type="molecule type" value="Genomic_DNA"/>
</dbReference>